<dbReference type="SUPFAM" id="SSF51905">
    <property type="entry name" value="FAD/NAD(P)-binding domain"/>
    <property type="match status" value="1"/>
</dbReference>
<reference evidence="2" key="1">
    <citation type="journal article" date="2019" name="Int. J. Syst. Evol. Microbiol.">
        <title>The Global Catalogue of Microorganisms (GCM) 10K type strain sequencing project: providing services to taxonomists for standard genome sequencing and annotation.</title>
        <authorList>
            <consortium name="The Broad Institute Genomics Platform"/>
            <consortium name="The Broad Institute Genome Sequencing Center for Infectious Disease"/>
            <person name="Wu L."/>
            <person name="Ma J."/>
        </authorList>
    </citation>
    <scope>NUCLEOTIDE SEQUENCE [LARGE SCALE GENOMIC DNA]</scope>
    <source>
        <strain evidence="2">KCTC 32239</strain>
    </source>
</reference>
<dbReference type="EMBL" id="BMYZ01000001">
    <property type="protein sequence ID" value="GGY62389.1"/>
    <property type="molecule type" value="Genomic_DNA"/>
</dbReference>
<dbReference type="InterPro" id="IPR036188">
    <property type="entry name" value="FAD/NAD-bd_sf"/>
</dbReference>
<dbReference type="InterPro" id="IPR006905">
    <property type="entry name" value="Flavin_halogenase"/>
</dbReference>
<dbReference type="InterPro" id="IPR050816">
    <property type="entry name" value="Flavin-dep_Halogenase_NPB"/>
</dbReference>
<gene>
    <name evidence="1" type="ORF">GCM10011613_02340</name>
</gene>
<accession>A0ABQ3AQ74</accession>
<dbReference type="Gene3D" id="3.50.50.60">
    <property type="entry name" value="FAD/NAD(P)-binding domain"/>
    <property type="match status" value="1"/>
</dbReference>
<dbReference type="RefSeq" id="WP_189415290.1">
    <property type="nucleotide sequence ID" value="NZ_BMYZ01000001.1"/>
</dbReference>
<proteinExistence type="predicted"/>
<protein>
    <submittedName>
        <fullName evidence="1">Tryptophan halogenase</fullName>
    </submittedName>
</protein>
<name>A0ABQ3AQ74_9GAMM</name>
<dbReference type="PANTHER" id="PTHR43747:SF4">
    <property type="entry name" value="FLAVIN-DEPENDENT TRYPTOPHAN HALOGENASE"/>
    <property type="match status" value="1"/>
</dbReference>
<dbReference type="PIRSF" id="PIRSF011396">
    <property type="entry name" value="Trp_halogenase"/>
    <property type="match status" value="1"/>
</dbReference>
<dbReference type="Proteomes" id="UP000619761">
    <property type="component" value="Unassembled WGS sequence"/>
</dbReference>
<organism evidence="1 2">
    <name type="scientific">Cellvibrio zantedeschiae</name>
    <dbReference type="NCBI Taxonomy" id="1237077"/>
    <lineage>
        <taxon>Bacteria</taxon>
        <taxon>Pseudomonadati</taxon>
        <taxon>Pseudomonadota</taxon>
        <taxon>Gammaproteobacteria</taxon>
        <taxon>Cellvibrionales</taxon>
        <taxon>Cellvibrionaceae</taxon>
        <taxon>Cellvibrio</taxon>
    </lineage>
</organism>
<comment type="caution">
    <text evidence="1">The sequence shown here is derived from an EMBL/GenBank/DDBJ whole genome shotgun (WGS) entry which is preliminary data.</text>
</comment>
<dbReference type="Pfam" id="PF04820">
    <property type="entry name" value="Trp_halogenase"/>
    <property type="match status" value="1"/>
</dbReference>
<dbReference type="InterPro" id="IPR033856">
    <property type="entry name" value="Trp_halogen"/>
</dbReference>
<evidence type="ECO:0000313" key="2">
    <source>
        <dbReference type="Proteomes" id="UP000619761"/>
    </source>
</evidence>
<evidence type="ECO:0000313" key="1">
    <source>
        <dbReference type="EMBL" id="GGY62389.1"/>
    </source>
</evidence>
<sequence>MKIKRVAIIGGGTAGWLAANHLGVELKQDKEIEITVIESQQIGIIGVGEGTVPHIKNSLQRFGISEAELFATCDVAFKEAIKFVDWLNPEKHGAGYSYYHPFNTPYPSGFDVTPYWLSNRDDFNFSAVTPLTAVADAMRSPKKISSPPYMGEVDYAYHFDAVKFGKLLAKNARERLSVKHLITTLIGAKKNEDGSIAALVCEDGSELEFDFYVDCSGFASLLIDRELSVPFIDKSSQILTDTALAFQVPTDGIAEIEPYTIATAHKAGWIWDIPLSNRRGTGFVYSSSHMSESEAIEYYSKYLKMDADKLSPRKISMKVGYREKFWVKNCVALGLAQGFVEPLEATSILVTDFSAELFARNFPRMKEDINVSSGYCNKVVSYTWERVFDFVQLHYCISDRNDSDFWLDNTKLDNLSDVLAERLAMWKLNHPKKPDFFSRFDLFAVENYLYVLYGMKYITRKPLLSNYEIDISKAQLQQVQQVSQKLSRELPGHREWITKFKLAVGDAYSR</sequence>
<keyword evidence="2" id="KW-1185">Reference proteome</keyword>
<dbReference type="PANTHER" id="PTHR43747">
    <property type="entry name" value="FAD-BINDING PROTEIN"/>
    <property type="match status" value="1"/>
</dbReference>